<dbReference type="EMBL" id="ML181287">
    <property type="protein sequence ID" value="THU75999.1"/>
    <property type="molecule type" value="Genomic_DNA"/>
</dbReference>
<keyword evidence="3" id="KW-0732">Signal</keyword>
<feature type="transmembrane region" description="Helical" evidence="2">
    <location>
        <begin position="244"/>
        <end position="266"/>
    </location>
</feature>
<feature type="chain" id="PRO_5020331436" description="Mid2 domain-containing protein" evidence="3">
    <location>
        <begin position="22"/>
        <end position="357"/>
    </location>
</feature>
<dbReference type="Proteomes" id="UP000297245">
    <property type="component" value="Unassembled WGS sequence"/>
</dbReference>
<feature type="region of interest" description="Disordered" evidence="1">
    <location>
        <begin position="325"/>
        <end position="357"/>
    </location>
</feature>
<gene>
    <name evidence="4" type="ORF">K435DRAFT_974619</name>
</gene>
<proteinExistence type="predicted"/>
<keyword evidence="2" id="KW-0812">Transmembrane</keyword>
<evidence type="ECO:0000256" key="2">
    <source>
        <dbReference type="SAM" id="Phobius"/>
    </source>
</evidence>
<feature type="compositionally biased region" description="Polar residues" evidence="1">
    <location>
        <begin position="194"/>
        <end position="237"/>
    </location>
</feature>
<keyword evidence="2" id="KW-1133">Transmembrane helix</keyword>
<keyword evidence="5" id="KW-1185">Reference proteome</keyword>
<protein>
    <recommendedName>
        <fullName evidence="6">Mid2 domain-containing protein</fullName>
    </recommendedName>
</protein>
<evidence type="ECO:0000256" key="3">
    <source>
        <dbReference type="SAM" id="SignalP"/>
    </source>
</evidence>
<name>A0A4S8KKJ5_DENBC</name>
<evidence type="ECO:0008006" key="6">
    <source>
        <dbReference type="Google" id="ProtNLM"/>
    </source>
</evidence>
<evidence type="ECO:0000313" key="4">
    <source>
        <dbReference type="EMBL" id="THU75999.1"/>
    </source>
</evidence>
<reference evidence="4 5" key="1">
    <citation type="journal article" date="2019" name="Nat. Ecol. Evol.">
        <title>Megaphylogeny resolves global patterns of mushroom evolution.</title>
        <authorList>
            <person name="Varga T."/>
            <person name="Krizsan K."/>
            <person name="Foldi C."/>
            <person name="Dima B."/>
            <person name="Sanchez-Garcia M."/>
            <person name="Sanchez-Ramirez S."/>
            <person name="Szollosi G.J."/>
            <person name="Szarkandi J.G."/>
            <person name="Papp V."/>
            <person name="Albert L."/>
            <person name="Andreopoulos W."/>
            <person name="Angelini C."/>
            <person name="Antonin V."/>
            <person name="Barry K.W."/>
            <person name="Bougher N.L."/>
            <person name="Buchanan P."/>
            <person name="Buyck B."/>
            <person name="Bense V."/>
            <person name="Catcheside P."/>
            <person name="Chovatia M."/>
            <person name="Cooper J."/>
            <person name="Damon W."/>
            <person name="Desjardin D."/>
            <person name="Finy P."/>
            <person name="Geml J."/>
            <person name="Haridas S."/>
            <person name="Hughes K."/>
            <person name="Justo A."/>
            <person name="Karasinski D."/>
            <person name="Kautmanova I."/>
            <person name="Kiss B."/>
            <person name="Kocsube S."/>
            <person name="Kotiranta H."/>
            <person name="LaButti K.M."/>
            <person name="Lechner B.E."/>
            <person name="Liimatainen K."/>
            <person name="Lipzen A."/>
            <person name="Lukacs Z."/>
            <person name="Mihaltcheva S."/>
            <person name="Morgado L.N."/>
            <person name="Niskanen T."/>
            <person name="Noordeloos M.E."/>
            <person name="Ohm R.A."/>
            <person name="Ortiz-Santana B."/>
            <person name="Ovrebo C."/>
            <person name="Racz N."/>
            <person name="Riley R."/>
            <person name="Savchenko A."/>
            <person name="Shiryaev A."/>
            <person name="Soop K."/>
            <person name="Spirin V."/>
            <person name="Szebenyi C."/>
            <person name="Tomsovsky M."/>
            <person name="Tulloss R.E."/>
            <person name="Uehling J."/>
            <person name="Grigoriev I.V."/>
            <person name="Vagvolgyi C."/>
            <person name="Papp T."/>
            <person name="Martin F.M."/>
            <person name="Miettinen O."/>
            <person name="Hibbett D.S."/>
            <person name="Nagy L.G."/>
        </authorList>
    </citation>
    <scope>NUCLEOTIDE SEQUENCE [LARGE SCALE GENOMIC DNA]</scope>
    <source>
        <strain evidence="4 5">CBS 962.96</strain>
    </source>
</reference>
<accession>A0A4S8KKJ5</accession>
<dbReference type="OrthoDB" id="2758521at2759"/>
<dbReference type="AlphaFoldDB" id="A0A4S8KKJ5"/>
<feature type="region of interest" description="Disordered" evidence="1">
    <location>
        <begin position="194"/>
        <end position="238"/>
    </location>
</feature>
<evidence type="ECO:0000313" key="5">
    <source>
        <dbReference type="Proteomes" id="UP000297245"/>
    </source>
</evidence>
<organism evidence="4 5">
    <name type="scientific">Dendrothele bispora (strain CBS 962.96)</name>
    <dbReference type="NCBI Taxonomy" id="1314807"/>
    <lineage>
        <taxon>Eukaryota</taxon>
        <taxon>Fungi</taxon>
        <taxon>Dikarya</taxon>
        <taxon>Basidiomycota</taxon>
        <taxon>Agaricomycotina</taxon>
        <taxon>Agaricomycetes</taxon>
        <taxon>Agaricomycetidae</taxon>
        <taxon>Agaricales</taxon>
        <taxon>Agaricales incertae sedis</taxon>
        <taxon>Dendrothele</taxon>
    </lineage>
</organism>
<dbReference type="Gene3D" id="2.60.120.260">
    <property type="entry name" value="Galactose-binding domain-like"/>
    <property type="match status" value="1"/>
</dbReference>
<feature type="signal peptide" evidence="3">
    <location>
        <begin position="1"/>
        <end position="21"/>
    </location>
</feature>
<evidence type="ECO:0000256" key="1">
    <source>
        <dbReference type="SAM" id="MobiDB-lite"/>
    </source>
</evidence>
<keyword evidence="2" id="KW-0472">Membrane</keyword>
<sequence length="357" mass="39043">MTVHRRYLFISTLSFSHLVLSVLQDRVIDDQLGDPFSQFMPIYEPPDKWKQGNVCQNCTLRPSPLDAEQATWHDTSGSSGSRSIQFRFTGESIAIYGIIANQNERFTFDMNWSYTLDDSEPTSYTTPPRTGVPLDNFYYNFELLSLSNLPNMTHTLVLEASLPAASPESSHGGAILFDYAKYRFDDGSDSSSVLTTDGSSTAISGSTVATSGISQTQPATTLSSSNPSGKGTPQADANTKKKHLAVILGLTFGGLAFLSLVLILFVRIRRHRREALLHEKQFRVDPFPLKPPQAVATPLPPAPLIPYLNQLPQTTAMGDGVLPLAGAPSSENEHDGGEGQPPPYCTYDINQKGEIRD</sequence>